<protein>
    <submittedName>
        <fullName evidence="2">Uncharacterized protein</fullName>
    </submittedName>
</protein>
<dbReference type="Proteomes" id="UP000192713">
    <property type="component" value="Unassembled WGS sequence"/>
</dbReference>
<dbReference type="AlphaFoldDB" id="A0A1X0DZ15"/>
<feature type="region of interest" description="Disordered" evidence="1">
    <location>
        <begin position="48"/>
        <end position="91"/>
    </location>
</feature>
<organism evidence="2 3">
    <name type="scientific">Mycolicibacter kumamotonensis</name>
    <dbReference type="NCBI Taxonomy" id="354243"/>
    <lineage>
        <taxon>Bacteria</taxon>
        <taxon>Bacillati</taxon>
        <taxon>Actinomycetota</taxon>
        <taxon>Actinomycetes</taxon>
        <taxon>Mycobacteriales</taxon>
        <taxon>Mycobacteriaceae</taxon>
        <taxon>Mycolicibacter</taxon>
    </lineage>
</organism>
<proteinExistence type="predicted"/>
<gene>
    <name evidence="2" type="ORF">BST28_17495</name>
</gene>
<evidence type="ECO:0000313" key="2">
    <source>
        <dbReference type="EMBL" id="ORA77597.1"/>
    </source>
</evidence>
<feature type="compositionally biased region" description="Acidic residues" evidence="1">
    <location>
        <begin position="77"/>
        <end position="91"/>
    </location>
</feature>
<reference evidence="2 3" key="1">
    <citation type="submission" date="2017-02" db="EMBL/GenBank/DDBJ databases">
        <title>The new phylogeny of genus Mycobacterium.</title>
        <authorList>
            <person name="Tortoli E."/>
            <person name="Trovato A."/>
            <person name="Cirillo D.M."/>
        </authorList>
    </citation>
    <scope>NUCLEOTIDE SEQUENCE [LARGE SCALE GENOMIC DNA]</scope>
    <source>
        <strain evidence="2 3">DSM 45093</strain>
    </source>
</reference>
<dbReference type="EMBL" id="MVHU01000030">
    <property type="protein sequence ID" value="ORA77597.1"/>
    <property type="molecule type" value="Genomic_DNA"/>
</dbReference>
<evidence type="ECO:0000256" key="1">
    <source>
        <dbReference type="SAM" id="MobiDB-lite"/>
    </source>
</evidence>
<comment type="caution">
    <text evidence="2">The sequence shown here is derived from an EMBL/GenBank/DDBJ whole genome shotgun (WGS) entry which is preliminary data.</text>
</comment>
<evidence type="ECO:0000313" key="3">
    <source>
        <dbReference type="Proteomes" id="UP000192713"/>
    </source>
</evidence>
<sequence length="91" mass="9817">MFDQRLMDPAWYTPQRHLDALVTVTVDQSAAWREFEAYAAEVRTARANGLPVPPPPAGVTVDTAPPSHGAELPSSAAEDDDEDLDGLADEI</sequence>
<dbReference type="RefSeq" id="WP_083082130.1">
    <property type="nucleotide sequence ID" value="NZ_MVHU01000030.1"/>
</dbReference>
<name>A0A1X0DZ15_9MYCO</name>
<accession>A0A1X0DZ15</accession>